<feature type="compositionally biased region" description="Basic and acidic residues" evidence="11">
    <location>
        <begin position="1216"/>
        <end position="1225"/>
    </location>
</feature>
<evidence type="ECO:0000259" key="12">
    <source>
        <dbReference type="Pfam" id="PF03895"/>
    </source>
</evidence>
<dbReference type="Gene3D" id="1.20.5.170">
    <property type="match status" value="2"/>
</dbReference>
<evidence type="ECO:0000256" key="2">
    <source>
        <dbReference type="ARBA" id="ARBA00004442"/>
    </source>
</evidence>
<dbReference type="SUPFAM" id="SSF101967">
    <property type="entry name" value="Adhesin YadA, collagen-binding domain"/>
    <property type="match status" value="4"/>
</dbReference>
<evidence type="ECO:0000313" key="15">
    <source>
        <dbReference type="EMBL" id="VTU06367.1"/>
    </source>
</evidence>
<feature type="domain" description="Trimeric autotransporter adhesin YadA-like head" evidence="13">
    <location>
        <begin position="1976"/>
        <end position="2001"/>
    </location>
</feature>
<dbReference type="InterPro" id="IPR008640">
    <property type="entry name" value="Adhesin_Head_dom"/>
</dbReference>
<gene>
    <name evidence="15" type="primary">yadA_1</name>
    <name evidence="15" type="ORF">SAMEA1410922_00365</name>
</gene>
<evidence type="ECO:0000256" key="8">
    <source>
        <dbReference type="ARBA" id="ARBA00022927"/>
    </source>
</evidence>
<evidence type="ECO:0000256" key="4">
    <source>
        <dbReference type="ARBA" id="ARBA00022448"/>
    </source>
</evidence>
<dbReference type="RefSeq" id="WP_135709229.1">
    <property type="nucleotide sequence ID" value="NZ_CABFKI010000002.1"/>
</dbReference>
<feature type="compositionally biased region" description="Polar residues" evidence="11">
    <location>
        <begin position="961"/>
        <end position="971"/>
    </location>
</feature>
<evidence type="ECO:0000256" key="7">
    <source>
        <dbReference type="ARBA" id="ARBA00022729"/>
    </source>
</evidence>
<evidence type="ECO:0000256" key="3">
    <source>
        <dbReference type="ARBA" id="ARBA00005848"/>
    </source>
</evidence>
<dbReference type="SUPFAM" id="SSF54523">
    <property type="entry name" value="Pili subunits"/>
    <property type="match status" value="1"/>
</dbReference>
<feature type="domain" description="Trimeric autotransporter adhesin YadA-like head" evidence="13">
    <location>
        <begin position="25"/>
        <end position="48"/>
    </location>
</feature>
<evidence type="ECO:0000259" key="14">
    <source>
        <dbReference type="Pfam" id="PF05662"/>
    </source>
</evidence>
<feature type="domain" description="Trimeric autotransporter adhesin YadA-like head" evidence="13">
    <location>
        <begin position="273"/>
        <end position="296"/>
    </location>
</feature>
<feature type="domain" description="Trimeric autotransporter adhesin YadA-like head" evidence="13">
    <location>
        <begin position="330"/>
        <end position="352"/>
    </location>
</feature>
<feature type="region of interest" description="Disordered" evidence="11">
    <location>
        <begin position="951"/>
        <end position="981"/>
    </location>
</feature>
<keyword evidence="5" id="KW-1134">Transmembrane beta strand</keyword>
<dbReference type="Gene3D" id="2.150.10.10">
    <property type="entry name" value="Serralysin-like metalloprotease, C-terminal"/>
    <property type="match status" value="5"/>
</dbReference>
<dbReference type="Proteomes" id="UP000308167">
    <property type="component" value="Unassembled WGS sequence"/>
</dbReference>
<feature type="domain" description="Trimeric autotransporter adhesin YadA-like C-terminal membrane anchor" evidence="12">
    <location>
        <begin position="2204"/>
        <end position="2264"/>
    </location>
</feature>
<comment type="subcellular location">
    <subcellularLocation>
        <location evidence="2">Cell outer membrane</location>
    </subcellularLocation>
    <subcellularLocation>
        <location evidence="1">Cell surface</location>
    </subcellularLocation>
</comment>
<dbReference type="EMBL" id="CABFKI010000002">
    <property type="protein sequence ID" value="VTU06367.1"/>
    <property type="molecule type" value="Genomic_DNA"/>
</dbReference>
<keyword evidence="9" id="KW-0472">Membrane</keyword>
<dbReference type="Pfam" id="PF05662">
    <property type="entry name" value="YadA_stalk"/>
    <property type="match status" value="4"/>
</dbReference>
<feature type="compositionally biased region" description="Low complexity" evidence="11">
    <location>
        <begin position="592"/>
        <end position="612"/>
    </location>
</feature>
<keyword evidence="16" id="KW-1185">Reference proteome</keyword>
<dbReference type="InterPro" id="IPR045584">
    <property type="entry name" value="Pilin-like"/>
</dbReference>
<feature type="domain" description="Trimeric autotransporter adhesin YadA-like head" evidence="13">
    <location>
        <begin position="299"/>
        <end position="322"/>
    </location>
</feature>
<keyword evidence="10" id="KW-0998">Cell outer membrane</keyword>
<comment type="caution">
    <text evidence="15">The sequence shown here is derived from an EMBL/GenBank/DDBJ whole genome shotgun (WGS) entry which is preliminary data.</text>
</comment>
<evidence type="ECO:0000256" key="9">
    <source>
        <dbReference type="ARBA" id="ARBA00023136"/>
    </source>
</evidence>
<evidence type="ECO:0000256" key="6">
    <source>
        <dbReference type="ARBA" id="ARBA00022692"/>
    </source>
</evidence>
<feature type="domain" description="Trimeric autotransporter adhesin YadA-like stalk" evidence="14">
    <location>
        <begin position="185"/>
        <end position="219"/>
    </location>
</feature>
<dbReference type="InterPro" id="IPR008635">
    <property type="entry name" value="Coiled_stalk_dom"/>
</dbReference>
<feature type="region of interest" description="Disordered" evidence="11">
    <location>
        <begin position="572"/>
        <end position="685"/>
    </location>
</feature>
<feature type="region of interest" description="Disordered" evidence="11">
    <location>
        <begin position="1210"/>
        <end position="1232"/>
    </location>
</feature>
<feature type="compositionally biased region" description="Low complexity" evidence="11">
    <location>
        <begin position="512"/>
        <end position="535"/>
    </location>
</feature>
<evidence type="ECO:0000256" key="5">
    <source>
        <dbReference type="ARBA" id="ARBA00022452"/>
    </source>
</evidence>
<dbReference type="Gene3D" id="3.30.1300.30">
    <property type="entry name" value="GSPII I/J protein-like"/>
    <property type="match status" value="1"/>
</dbReference>
<feature type="domain" description="Trimeric autotransporter adhesin YadA-like head" evidence="13">
    <location>
        <begin position="1957"/>
        <end position="1974"/>
    </location>
</feature>
<dbReference type="InterPro" id="IPR011049">
    <property type="entry name" value="Serralysin-like_metalloprot_C"/>
</dbReference>
<name>A0ABY6TI29_9PAST</name>
<feature type="region of interest" description="Disordered" evidence="11">
    <location>
        <begin position="1018"/>
        <end position="1056"/>
    </location>
</feature>
<evidence type="ECO:0000256" key="1">
    <source>
        <dbReference type="ARBA" id="ARBA00004241"/>
    </source>
</evidence>
<feature type="region of interest" description="Disordered" evidence="11">
    <location>
        <begin position="511"/>
        <end position="549"/>
    </location>
</feature>
<protein>
    <submittedName>
        <fullName evidence="15">YadA domain-containing protein</fullName>
    </submittedName>
</protein>
<dbReference type="CDD" id="cd12820">
    <property type="entry name" value="LbR_YadA-like"/>
    <property type="match status" value="2"/>
</dbReference>
<dbReference type="InterPro" id="IPR005594">
    <property type="entry name" value="YadA_C"/>
</dbReference>
<keyword evidence="7" id="KW-0732">Signal</keyword>
<feature type="compositionally biased region" description="Basic and acidic residues" evidence="11">
    <location>
        <begin position="1414"/>
        <end position="1423"/>
    </location>
</feature>
<feature type="domain" description="Trimeric autotransporter adhesin YadA-like head" evidence="13">
    <location>
        <begin position="241"/>
        <end position="267"/>
    </location>
</feature>
<keyword evidence="8" id="KW-0653">Protein transport</keyword>
<evidence type="ECO:0000259" key="13">
    <source>
        <dbReference type="Pfam" id="PF05658"/>
    </source>
</evidence>
<evidence type="ECO:0000256" key="11">
    <source>
        <dbReference type="SAM" id="MobiDB-lite"/>
    </source>
</evidence>
<evidence type="ECO:0000313" key="16">
    <source>
        <dbReference type="Proteomes" id="UP000308167"/>
    </source>
</evidence>
<feature type="domain" description="Trimeric autotransporter adhesin YadA-like stalk" evidence="14">
    <location>
        <begin position="1841"/>
        <end position="1884"/>
    </location>
</feature>
<keyword evidence="6" id="KW-0812">Transmembrane</keyword>
<comment type="similarity">
    <text evidence="3">Belongs to the autotransporter-2 (AT-2) (TC 1.B.40) family.</text>
</comment>
<feature type="domain" description="Trimeric autotransporter adhesin YadA-like head" evidence="13">
    <location>
        <begin position="2"/>
        <end position="17"/>
    </location>
</feature>
<reference evidence="15 16" key="1">
    <citation type="submission" date="2019-05" db="EMBL/GenBank/DDBJ databases">
        <authorList>
            <consortium name="Pathogen Informatics"/>
        </authorList>
    </citation>
    <scope>NUCLEOTIDE SEQUENCE [LARGE SCALE GENOMIC DNA]</scope>
    <source>
        <strain evidence="15 16">NM319</strain>
    </source>
</reference>
<feature type="compositionally biased region" description="Basic and acidic residues" evidence="11">
    <location>
        <begin position="641"/>
        <end position="653"/>
    </location>
</feature>
<proteinExistence type="inferred from homology"/>
<sequence length="2264" mass="225774">MNATATDDNTVAIGANAIVQNSEKVGGLAIGKGANATGKGASAIGTSSVANAIYASAYGDTTKVYAERAIAIGLASNISAGSTNATLLGSHATIGENSVRAVSLGSGNNVSSANATALGSGITIGTGLANSVVLGANSGTGGSHAIANETGATVNGVSYSGFAGTVNSTGNFVSVGTNATGGQRKIINVAAGNVSATSTEAINGSQLYMVANELKNQMGSSSIKYFSVKSTNANNQNNNGASGDNAIAIGPNATAQGNQAIAIGLNSASAAGKANTVAIGNNASVSGDSGTAMGNAARSAKDALALGVLANATAERATAVGPVANALAGNATAVGNQANATSTFATAIGDQAVANISRGVALGAGSVTTRDIATTGGYDILTNKASTITDKTWKANAAAVSVGNATHTRQIVNVAAGSEDTDAVNVAQLKKVVESRADSTRTYTFSIENGASAQANTSGNADTWNLTTNDSLTFGASGDLNVTTDGAGKIVYGLSSTFSDKINTIETTANQAKATADTAKATADTAKATADTAKATADDAKATADTAKATADTAKATADTAKATADTAKATADDAKATADTAKATADDAKATADTAKATANDAKATADTAKATADDAKATADTAKATADDAKATADTAKATADDAKATADDAKAIAGTGKDGKDGSTGTAGAAGQGLTGKDGLNGKDLTTKVNALRNGEAGSVVYTDADGNRLVKANNGQYYPAAQVGEDGEPLAGAKPEANPIASVVNPDGSTTAPTTMGNVKSNIGPNNGAGPITANDAKTAVTDLLDDTTGLNNVATVGDLQAIAQAGLDFTGNNNATTVHRALGTKLTVEGEGSTEAGWTGKSTAANNLYVEADATNNKLVVKMASDLANLTSVAVVDPADPTKSTTLKPTGTTVKDGNKEATYGVDGIGLKGDDGVTTTLGRDKDGNLTVKKGDEPAVALATQGISGNGADAKDGSNGTTGASVTGPTGKDGLNGKDLTTKVNALRNGEAGSVVYTDADGNRLVKANNGQYYPADQVEDNGEPKADATPVKNPIASVVNPDGSTTAPTTMGNVKSTIGLNGKDANGPIGAEAAKNAVAGTDGQSGLLAKKGAELNNAATVGDLQAIAQAGLDFTGNNAAEDKDVHRPLGTKLTIEGETTNANQTKADFGATAANNIHVESKGDENKLVISLTEDLKGINSVDFKPAEITNPDGSTTYAKANISSKGNTYTETDKDGKPVENGKTASYGLNGTEMVETDAEGNKSVSTTTAKGTDIKETAKDGSEKTASYKVGGTELKETAADGTEKAASYKVDGTTLEEVAADGTEKSAEYKVDGSKVTVVDPTTGETKETTMDADGTHATVKDKDGNTTKSADYTADGSTVKTVDPTTGEAKESTYGADGLSTKALDKDGNVTSETTVTPEGVNLYGKDGKDGKDAEPVASLTNKVDENGNNNPSLAFAKDGKGDDAKGTGSVTGLKDIERNLDGTAKDRTAAANAGYVDDRLKEMNDGKPFEYFDKDGNQVVRGKDGNFYDPKDLEGKVYDTTAGKYYPAKADGTADTAQTPVKGKPASEVVIKAMPNEAGPVAMGNVGSGLGLEAYNGKPGADGKTVPAKYDATNADNVKAAQGAADKLYALDGDKLNNVVTAGDLQALAVAGLDFTGNNNATTVHRALGSKLTVEGEGAWNGQNSAANNLYVQADAANNKLVVKMNENLTGINSVDFKPTEITNPDGSKTYAKASMSSAGNTYVETDKDGKAVPNGKSATYGLNGSTLADGKGNVTDMTAAGTNVVDAAGNSATYGANGSKVADAAGNTANYGANGLTVADKDGNPAITLVNNASGPSLNFAKNADGTGTGKITGVAAGDITPDSTDVVTGAQVYALSGGNNVTINPADGSTTSTAKDKDGNIIMTTDENGNQVEKQYTLTTYNVEGQTEFVTNSVITAVHNMNEQGIKFFHTNDDKVTPVDQTGPNGIDSSASGAYATAVGYQATASGTNALAMGKGATVTGENSIAIGTGNQVAASKSGAFGDPNIIMNTTSDNVVVSGSYAIGNDNVINSSNTFVLGNDVNNKLDANGKITGQAAGNTVENSVYLGNKSTATAGDGSATGTLKNLKQDGTQGSTTTAGSTGTVSTAKVGNMTYGGFAGAKADGVVSVGAAGNERRVQNVAAGEISATSTDAINGSQLYSVAKGVDQLDGKVNRMNRKLRSGIAAATAMTNIPQVTLPGKSALGAGVGSYDGQGALAVGYSRMSDNGRIILKLSAGASTQGKYNAGAGVAVQW</sequence>
<feature type="region of interest" description="Disordered" evidence="11">
    <location>
        <begin position="1370"/>
        <end position="1459"/>
    </location>
</feature>
<accession>A0ABY6TI29</accession>
<organism evidence="15 16">
    <name type="scientific">Actinobacillus porcinus</name>
    <dbReference type="NCBI Taxonomy" id="51048"/>
    <lineage>
        <taxon>Bacteria</taxon>
        <taxon>Pseudomonadati</taxon>
        <taxon>Pseudomonadota</taxon>
        <taxon>Gammaproteobacteria</taxon>
        <taxon>Pasteurellales</taxon>
        <taxon>Pasteurellaceae</taxon>
        <taxon>Actinobacillus</taxon>
    </lineage>
</organism>
<feature type="domain" description="Trimeric autotransporter adhesin YadA-like stalk" evidence="14">
    <location>
        <begin position="410"/>
        <end position="437"/>
    </location>
</feature>
<keyword evidence="4" id="KW-0813">Transport</keyword>
<feature type="compositionally biased region" description="Polar residues" evidence="11">
    <location>
        <begin position="1427"/>
        <end position="1441"/>
    </location>
</feature>
<dbReference type="GeneID" id="86154772"/>
<feature type="compositionally biased region" description="Low complexity" evidence="11">
    <location>
        <begin position="2101"/>
        <end position="2115"/>
    </location>
</feature>
<evidence type="ECO:0000256" key="10">
    <source>
        <dbReference type="ARBA" id="ARBA00023237"/>
    </source>
</evidence>
<feature type="compositionally biased region" description="Polar residues" evidence="11">
    <location>
        <begin position="1046"/>
        <end position="1056"/>
    </location>
</feature>
<dbReference type="Pfam" id="PF05658">
    <property type="entry name" value="YadA_head"/>
    <property type="match status" value="8"/>
</dbReference>
<feature type="region of interest" description="Disordered" evidence="11">
    <location>
        <begin position="2087"/>
        <end position="2115"/>
    </location>
</feature>
<dbReference type="Pfam" id="PF03895">
    <property type="entry name" value="YadA_anchor"/>
    <property type="match status" value="1"/>
</dbReference>
<feature type="domain" description="Trimeric autotransporter adhesin YadA-like stalk" evidence="14">
    <location>
        <begin position="2147"/>
        <end position="2178"/>
    </location>
</feature>